<keyword evidence="3" id="KW-1185">Reference proteome</keyword>
<name>A0A8X7QWE3_BRACI</name>
<reference evidence="2 3" key="1">
    <citation type="submission" date="2020-02" db="EMBL/GenBank/DDBJ databases">
        <authorList>
            <person name="Ma Q."/>
            <person name="Huang Y."/>
            <person name="Song X."/>
            <person name="Pei D."/>
        </authorList>
    </citation>
    <scope>NUCLEOTIDE SEQUENCE [LARGE SCALE GENOMIC DNA]</scope>
    <source>
        <strain evidence="2">Sxm20200214</strain>
        <tissue evidence="2">Leaf</tissue>
    </source>
</reference>
<sequence length="89" mass="10012">MIPEEARPCWRAWRRHDHDQLMLLLVMEELSSYPIARAKQVMTVPSTGRRSKPSRNPPSKPLPLLGTSFLVGSVSPFPSRFCSCEDCAG</sequence>
<dbReference type="EMBL" id="JAAMPC010000012">
    <property type="protein sequence ID" value="KAG2275058.1"/>
    <property type="molecule type" value="Genomic_DNA"/>
</dbReference>
<evidence type="ECO:0000313" key="2">
    <source>
        <dbReference type="EMBL" id="KAG2275058.1"/>
    </source>
</evidence>
<comment type="caution">
    <text evidence="2">The sequence shown here is derived from an EMBL/GenBank/DDBJ whole genome shotgun (WGS) entry which is preliminary data.</text>
</comment>
<evidence type="ECO:0000256" key="1">
    <source>
        <dbReference type="SAM" id="MobiDB-lite"/>
    </source>
</evidence>
<evidence type="ECO:0000313" key="3">
    <source>
        <dbReference type="Proteomes" id="UP000886595"/>
    </source>
</evidence>
<protein>
    <submittedName>
        <fullName evidence="2">Uncharacterized protein</fullName>
    </submittedName>
</protein>
<feature type="region of interest" description="Disordered" evidence="1">
    <location>
        <begin position="41"/>
        <end position="62"/>
    </location>
</feature>
<gene>
    <name evidence="2" type="ORF">Bca52824_057613</name>
</gene>
<dbReference type="AlphaFoldDB" id="A0A8X7QWE3"/>
<proteinExistence type="predicted"/>
<accession>A0A8X7QWE3</accession>
<organism evidence="2 3">
    <name type="scientific">Brassica carinata</name>
    <name type="common">Ethiopian mustard</name>
    <name type="synonym">Abyssinian cabbage</name>
    <dbReference type="NCBI Taxonomy" id="52824"/>
    <lineage>
        <taxon>Eukaryota</taxon>
        <taxon>Viridiplantae</taxon>
        <taxon>Streptophyta</taxon>
        <taxon>Embryophyta</taxon>
        <taxon>Tracheophyta</taxon>
        <taxon>Spermatophyta</taxon>
        <taxon>Magnoliopsida</taxon>
        <taxon>eudicotyledons</taxon>
        <taxon>Gunneridae</taxon>
        <taxon>Pentapetalae</taxon>
        <taxon>rosids</taxon>
        <taxon>malvids</taxon>
        <taxon>Brassicales</taxon>
        <taxon>Brassicaceae</taxon>
        <taxon>Brassiceae</taxon>
        <taxon>Brassica</taxon>
    </lineage>
</organism>
<dbReference type="Proteomes" id="UP000886595">
    <property type="component" value="Unassembled WGS sequence"/>
</dbReference>